<name>A0A2B4RLM2_STYPI</name>
<evidence type="ECO:0000256" key="1">
    <source>
        <dbReference type="SAM" id="MobiDB-lite"/>
    </source>
</evidence>
<dbReference type="Pfam" id="PF00378">
    <property type="entry name" value="ECH_1"/>
    <property type="match status" value="1"/>
</dbReference>
<dbReference type="Proteomes" id="UP000225706">
    <property type="component" value="Unassembled WGS sequence"/>
</dbReference>
<dbReference type="PANTHER" id="PTHR43684">
    <property type="match status" value="1"/>
</dbReference>
<dbReference type="STRING" id="50429.A0A2B4RLM2"/>
<dbReference type="OrthoDB" id="448450at2759"/>
<organism evidence="2 3">
    <name type="scientific">Stylophora pistillata</name>
    <name type="common">Smooth cauliflower coral</name>
    <dbReference type="NCBI Taxonomy" id="50429"/>
    <lineage>
        <taxon>Eukaryota</taxon>
        <taxon>Metazoa</taxon>
        <taxon>Cnidaria</taxon>
        <taxon>Anthozoa</taxon>
        <taxon>Hexacorallia</taxon>
        <taxon>Scleractinia</taxon>
        <taxon>Astrocoeniina</taxon>
        <taxon>Pocilloporidae</taxon>
        <taxon>Stylophora</taxon>
    </lineage>
</organism>
<feature type="compositionally biased region" description="Polar residues" evidence="1">
    <location>
        <begin position="259"/>
        <end position="282"/>
    </location>
</feature>
<dbReference type="GO" id="GO:0003677">
    <property type="term" value="F:DNA binding"/>
    <property type="evidence" value="ECO:0007669"/>
    <property type="project" value="InterPro"/>
</dbReference>
<dbReference type="AlphaFoldDB" id="A0A2B4RLM2"/>
<feature type="compositionally biased region" description="Low complexity" evidence="1">
    <location>
        <begin position="217"/>
        <end position="231"/>
    </location>
</feature>
<dbReference type="Gene3D" id="3.90.226.10">
    <property type="entry name" value="2-enoyl-CoA Hydratase, Chain A, domain 1"/>
    <property type="match status" value="1"/>
</dbReference>
<dbReference type="PANTHER" id="PTHR43684:SF11">
    <property type="entry name" value="CHROMO DOMAIN-CONTAINING PROTEIN"/>
    <property type="match status" value="1"/>
</dbReference>
<feature type="compositionally biased region" description="Polar residues" evidence="1">
    <location>
        <begin position="194"/>
        <end position="210"/>
    </location>
</feature>
<dbReference type="InterPro" id="IPR017956">
    <property type="entry name" value="AT_hook_DNA-bd_motif"/>
</dbReference>
<accession>A0A2B4RLM2</accession>
<feature type="compositionally biased region" description="Basic residues" evidence="1">
    <location>
        <begin position="123"/>
        <end position="135"/>
    </location>
</feature>
<keyword evidence="3" id="KW-1185">Reference proteome</keyword>
<dbReference type="Gene3D" id="2.40.50.40">
    <property type="match status" value="1"/>
</dbReference>
<feature type="compositionally biased region" description="Basic residues" evidence="1">
    <location>
        <begin position="285"/>
        <end position="294"/>
    </location>
</feature>
<gene>
    <name evidence="2" type="primary">CDY2A</name>
    <name evidence="2" type="ORF">AWC38_SpisGene17970</name>
</gene>
<dbReference type="PRINTS" id="PR00929">
    <property type="entry name" value="ATHOOK"/>
</dbReference>
<dbReference type="CDD" id="cd06558">
    <property type="entry name" value="crotonase-like"/>
    <property type="match status" value="1"/>
</dbReference>
<dbReference type="EMBL" id="LSMT01000454">
    <property type="protein sequence ID" value="PFX17713.1"/>
    <property type="molecule type" value="Genomic_DNA"/>
</dbReference>
<protein>
    <submittedName>
        <fullName evidence="2">Testis-specific chromodomain protein Y 2</fullName>
    </submittedName>
</protein>
<evidence type="ECO:0000313" key="2">
    <source>
        <dbReference type="EMBL" id="PFX17713.1"/>
    </source>
</evidence>
<feature type="region of interest" description="Disordered" evidence="1">
    <location>
        <begin position="72"/>
        <end position="330"/>
    </location>
</feature>
<evidence type="ECO:0000313" key="3">
    <source>
        <dbReference type="Proteomes" id="UP000225706"/>
    </source>
</evidence>
<dbReference type="SUPFAM" id="SSF52096">
    <property type="entry name" value="ClpP/crotonase"/>
    <property type="match status" value="1"/>
</dbReference>
<comment type="caution">
    <text evidence="2">The sequence shown here is derived from an EMBL/GenBank/DDBJ whole genome shotgun (WGS) entry which is preliminary data.</text>
</comment>
<sequence>MKPRFDFLYPDAESGNKELKEVDMRIDDSTVTPTRDEDKDMILTSSSETALNNSSVQALDCGNNCLNGIKWPPEHHTKTTSSRKEDTTFNDLKLNPSLVTHGGRVLKKPARYMESDSDEGASARRKFPSVKKRKRLLSDSSRPKCKNGRTKSLEKDSSDLLLSHRIRGRLLSPERQNGEILDLKYELDLGSTPGMASSLSTSPPSRTQPGESVCVKSTTSELQTESESSNSFETPLKRKRGRPPKNLTQSLGKLHSVDIRSNSPHGNCETSATKASLASPSTSKFGKKRKRSKGIRYLQENCLSSSSDENEKTPSTPRRRGRPPKKLLSSCETKHKIFRTPNGVKKPWVRPLLKAVDKRSFVKPSKKSLDLMLPSPETFVTGVNSKFVGVNGCRILSSGKEVKRKRGRPPKPKPELSFESDNILSDAFHFTGEDEQSDGSPTLKRKLKKLKLQKKNDKRPLGTCTLKKREVTEKLKRKVVSKDRKNLEVRAQPNVAQSDYEPLVETKENLHKRRRRNKADRILGMRRNLSGTYEYLVQWKDGTSSWAPSDELSDYELDFKCFLGHDYQDMTVVNRLAYKAYWKEDLIEYHRNQCEIDRLAATDDGHSVHVSSEEHYFDGQINDSDPCQKHYICKEVSVQKLNDCVHVTISRSSSKRSKINQRIVDSLTLVMEDAAIDESQFVIISGLGEETFCGVNLKDLTQVPCEEELRHYRRDVDKVRYLVQVLIDFPKPVVAAIKKPALGLGAKLVSLCDLVCDEASLGEPVALQNVSKGRVPYGFAKLMGHTLINEQILIGHKVPTSQLDCLHSASEVFNHTRYTATVSASLKAMSLPNGMSYDDCMQTHPAADSLSELEQQLLKEEKKARNDCIEEMKALWKEVHSQQPLDI</sequence>
<dbReference type="InterPro" id="IPR029045">
    <property type="entry name" value="ClpP/crotonase-like_dom_sf"/>
</dbReference>
<reference evidence="3" key="1">
    <citation type="journal article" date="2017" name="bioRxiv">
        <title>Comparative analysis of the genomes of Stylophora pistillata and Acropora digitifera provides evidence for extensive differences between species of corals.</title>
        <authorList>
            <person name="Voolstra C.R."/>
            <person name="Li Y."/>
            <person name="Liew Y.J."/>
            <person name="Baumgarten S."/>
            <person name="Zoccola D."/>
            <person name="Flot J.-F."/>
            <person name="Tambutte S."/>
            <person name="Allemand D."/>
            <person name="Aranda M."/>
        </authorList>
    </citation>
    <scope>NUCLEOTIDE SEQUENCE [LARGE SCALE GENOMIC DNA]</scope>
</reference>
<dbReference type="SMART" id="SM00384">
    <property type="entry name" value="AT_hook"/>
    <property type="match status" value="3"/>
</dbReference>
<dbReference type="InterPro" id="IPR001753">
    <property type="entry name" value="Enoyl-CoA_hydra/iso"/>
</dbReference>
<proteinExistence type="predicted"/>
<dbReference type="InterPro" id="IPR051053">
    <property type="entry name" value="ECH/Chromodomain_protein"/>
</dbReference>
<feature type="compositionally biased region" description="Basic and acidic residues" evidence="1">
    <location>
        <begin position="72"/>
        <end position="87"/>
    </location>
</feature>